<dbReference type="PANTHER" id="PTHR43179">
    <property type="entry name" value="RHAMNOSYLTRANSFERASE WBBL"/>
    <property type="match status" value="1"/>
</dbReference>
<accession>A0A3D9MYS7</accession>
<comment type="caution">
    <text evidence="2">The sequence shown here is derived from an EMBL/GenBank/DDBJ whole genome shotgun (WGS) entry which is preliminary data.</text>
</comment>
<dbReference type="AlphaFoldDB" id="A0A3D9MYS7"/>
<reference evidence="2 3" key="1">
    <citation type="submission" date="2018-07" db="EMBL/GenBank/DDBJ databases">
        <title>Genomic Encyclopedia of Type Strains, Phase III (KMG-III): the genomes of soil and plant-associated and newly described type strains.</title>
        <authorList>
            <person name="Whitman W."/>
        </authorList>
    </citation>
    <scope>NUCLEOTIDE SEQUENCE [LARGE SCALE GENOMIC DNA]</scope>
    <source>
        <strain evidence="2 3">CECT 7948</strain>
    </source>
</reference>
<evidence type="ECO:0000313" key="3">
    <source>
        <dbReference type="Proteomes" id="UP000256919"/>
    </source>
</evidence>
<dbReference type="GO" id="GO:0016740">
    <property type="term" value="F:transferase activity"/>
    <property type="evidence" value="ECO:0007669"/>
    <property type="project" value="UniProtKB-KW"/>
</dbReference>
<dbReference type="OrthoDB" id="9771846at2"/>
<name>A0A3D9MYS7_9FLAO</name>
<evidence type="ECO:0000313" key="2">
    <source>
        <dbReference type="EMBL" id="REE24366.1"/>
    </source>
</evidence>
<protein>
    <submittedName>
        <fullName evidence="2">GT2 family glycosyltransferase</fullName>
    </submittedName>
</protein>
<sequence>MKLSVIILNYNVRYFLELCLKSVEAAIADIDAEIIVIDNNSPDDSCAMVKELFPSVKLIENKDNSGFSKGNNIGVAQAKGEYLCILNPDTIVAEDTFTKLIKFTDGKDNLGIVGCQLIDGKGNFLPESKRNVPTPKVSLKKVLGSTNDYYANHIETESTGKVDILVGAFMWLKKDVYDAVGGFDEDYFMYGEDIDLSYKVVKAGYDNFYFGETTVIHFKGESTLKDSKYAKRFYGAMQIFYKKHFKQNLLFNAVVWVGIKMAHFLRKNTVEVKIKSNQSYLYSVDFDPILVEQLPNPTHIENTIQDNIENNSLIVYDFKMLISSIVIADMKQKSKQENIVFRFLLKNSKFILGSDSATNRGEVLHF</sequence>
<evidence type="ECO:0000259" key="1">
    <source>
        <dbReference type="Pfam" id="PF00535"/>
    </source>
</evidence>
<gene>
    <name evidence="2" type="ORF">DFQ09_104137</name>
</gene>
<dbReference type="SUPFAM" id="SSF53448">
    <property type="entry name" value="Nucleotide-diphospho-sugar transferases"/>
    <property type="match status" value="1"/>
</dbReference>
<dbReference type="Proteomes" id="UP000256919">
    <property type="component" value="Unassembled WGS sequence"/>
</dbReference>
<keyword evidence="2" id="KW-0808">Transferase</keyword>
<organism evidence="2 3">
    <name type="scientific">Winogradskyella pacifica</name>
    <dbReference type="NCBI Taxonomy" id="664642"/>
    <lineage>
        <taxon>Bacteria</taxon>
        <taxon>Pseudomonadati</taxon>
        <taxon>Bacteroidota</taxon>
        <taxon>Flavobacteriia</taxon>
        <taxon>Flavobacteriales</taxon>
        <taxon>Flavobacteriaceae</taxon>
        <taxon>Winogradskyella</taxon>
    </lineage>
</organism>
<dbReference type="Gene3D" id="3.90.550.10">
    <property type="entry name" value="Spore Coat Polysaccharide Biosynthesis Protein SpsA, Chain A"/>
    <property type="match status" value="1"/>
</dbReference>
<dbReference type="CDD" id="cd04186">
    <property type="entry name" value="GT_2_like_c"/>
    <property type="match status" value="1"/>
</dbReference>
<keyword evidence="3" id="KW-1185">Reference proteome</keyword>
<dbReference type="PANTHER" id="PTHR43179:SF7">
    <property type="entry name" value="RHAMNOSYLTRANSFERASE WBBL"/>
    <property type="match status" value="1"/>
</dbReference>
<dbReference type="InterPro" id="IPR001173">
    <property type="entry name" value="Glyco_trans_2-like"/>
</dbReference>
<proteinExistence type="predicted"/>
<dbReference type="RefSeq" id="WP_115809971.1">
    <property type="nucleotide sequence ID" value="NZ_QREI01000004.1"/>
</dbReference>
<dbReference type="Pfam" id="PF00535">
    <property type="entry name" value="Glycos_transf_2"/>
    <property type="match status" value="1"/>
</dbReference>
<feature type="domain" description="Glycosyltransferase 2-like" evidence="1">
    <location>
        <begin position="4"/>
        <end position="177"/>
    </location>
</feature>
<dbReference type="EMBL" id="QREI01000004">
    <property type="protein sequence ID" value="REE24366.1"/>
    <property type="molecule type" value="Genomic_DNA"/>
</dbReference>
<dbReference type="InterPro" id="IPR029044">
    <property type="entry name" value="Nucleotide-diphossugar_trans"/>
</dbReference>